<organism evidence="5 6">
    <name type="scientific">Amycolatopsis acididurans</name>
    <dbReference type="NCBI Taxonomy" id="2724524"/>
    <lineage>
        <taxon>Bacteria</taxon>
        <taxon>Bacillati</taxon>
        <taxon>Actinomycetota</taxon>
        <taxon>Actinomycetes</taxon>
        <taxon>Pseudonocardiales</taxon>
        <taxon>Pseudonocardiaceae</taxon>
        <taxon>Amycolatopsis</taxon>
    </lineage>
</organism>
<evidence type="ECO:0000256" key="2">
    <source>
        <dbReference type="ARBA" id="ARBA00005995"/>
    </source>
</evidence>
<gene>
    <name evidence="5" type="ORF">HFP15_33355</name>
</gene>
<evidence type="ECO:0000256" key="1">
    <source>
        <dbReference type="ARBA" id="ARBA00001974"/>
    </source>
</evidence>
<reference evidence="5 6" key="1">
    <citation type="submission" date="2020-04" db="EMBL/GenBank/DDBJ databases">
        <title>Novel species.</title>
        <authorList>
            <person name="Teo W.F.A."/>
            <person name="Lipun K."/>
            <person name="Srisuk N."/>
            <person name="Duangmal K."/>
        </authorList>
    </citation>
    <scope>NUCLEOTIDE SEQUENCE [LARGE SCALE GENOMIC DNA]</scope>
    <source>
        <strain evidence="5 6">K13G38</strain>
    </source>
</reference>
<dbReference type="InterPro" id="IPR050703">
    <property type="entry name" value="Flavin_MAO"/>
</dbReference>
<dbReference type="Gene3D" id="3.90.660.10">
    <property type="match status" value="1"/>
</dbReference>
<dbReference type="PROSITE" id="PS51318">
    <property type="entry name" value="TAT"/>
    <property type="match status" value="1"/>
</dbReference>
<evidence type="ECO:0000313" key="5">
    <source>
        <dbReference type="EMBL" id="NKQ57759.1"/>
    </source>
</evidence>
<evidence type="ECO:0000313" key="6">
    <source>
        <dbReference type="Proteomes" id="UP000715441"/>
    </source>
</evidence>
<dbReference type="InterPro" id="IPR002937">
    <property type="entry name" value="Amino_oxidase"/>
</dbReference>
<proteinExistence type="inferred from homology"/>
<dbReference type="SUPFAM" id="SSF54373">
    <property type="entry name" value="FAD-linked reductases, C-terminal domain"/>
    <property type="match status" value="1"/>
</dbReference>
<feature type="domain" description="Amine oxidase" evidence="4">
    <location>
        <begin position="50"/>
        <end position="492"/>
    </location>
</feature>
<accession>A0ABX1JFY3</accession>
<sequence length="495" mass="51679">MADRDITRRSLFGTGAALGAGALLAEAAPSAAASGAAPSTADVVVVGAGFAGLTAARELTRAGASVVVLEARDRVGGRAYNHELGGGVISEAGATFVGPTQDHVLNLAAETGVATFPTYDTGNDVYVSGSGRQTYSDTGPTGSAPPDPLLLPDLTTVITRLDQMSTEVPVDAPWTAPKAEEYDRQSLGSWLAANTVNPDFAALAAAATRPIFGAEPRELSLLYVLYYIAASGNETTPGTFERNFDTRDGAQMWRFAGGSQLICQRIADSLGDRLVLNAPVRRISQSGTGVVVTADGVTVSAKQVVVAIPPALAGRIDYQPLLPFQRDQLTQRFGQGTLSKVAAVYPEPFWRTAGLTGQAISTDGPISATFDDSPPEGGPGVVFGFVGGDRARGFAQLSAADRQAAVLDQLSGFFGPAALSPTGYLETQWAAEQWTRGCPVALAPPGLLVSYGEWIRRPIGRIHWAGTETSTYWAGYMDGAVRSGERAAREVLDAL</sequence>
<dbReference type="EMBL" id="JAAXLS010000041">
    <property type="protein sequence ID" value="NKQ57759.1"/>
    <property type="molecule type" value="Genomic_DNA"/>
</dbReference>
<dbReference type="Pfam" id="PF01593">
    <property type="entry name" value="Amino_oxidase"/>
    <property type="match status" value="1"/>
</dbReference>
<dbReference type="Proteomes" id="UP000715441">
    <property type="component" value="Unassembled WGS sequence"/>
</dbReference>
<evidence type="ECO:0000259" key="4">
    <source>
        <dbReference type="Pfam" id="PF01593"/>
    </source>
</evidence>
<dbReference type="InterPro" id="IPR006311">
    <property type="entry name" value="TAT_signal"/>
</dbReference>
<dbReference type="Gene3D" id="3.50.50.60">
    <property type="entry name" value="FAD/NAD(P)-binding domain"/>
    <property type="match status" value="1"/>
</dbReference>
<name>A0ABX1JFY3_9PSEU</name>
<comment type="similarity">
    <text evidence="2">Belongs to the flavin monoamine oxidase family.</text>
</comment>
<protein>
    <submittedName>
        <fullName evidence="5">Flavin monoamine oxidase family protein</fullName>
    </submittedName>
</protein>
<dbReference type="InterPro" id="IPR001613">
    <property type="entry name" value="Flavin_amine_oxidase"/>
</dbReference>
<keyword evidence="3" id="KW-0560">Oxidoreductase</keyword>
<dbReference type="PRINTS" id="PR00757">
    <property type="entry name" value="AMINEOXDASEF"/>
</dbReference>
<dbReference type="Gene3D" id="1.10.405.10">
    <property type="entry name" value="Guanine Nucleotide Dissociation Inhibitor, domain 1"/>
    <property type="match status" value="1"/>
</dbReference>
<dbReference type="RefSeq" id="WP_168520933.1">
    <property type="nucleotide sequence ID" value="NZ_JAAXLS010000041.1"/>
</dbReference>
<evidence type="ECO:0000256" key="3">
    <source>
        <dbReference type="ARBA" id="ARBA00023002"/>
    </source>
</evidence>
<dbReference type="InterPro" id="IPR036188">
    <property type="entry name" value="FAD/NAD-bd_sf"/>
</dbReference>
<dbReference type="PANTHER" id="PTHR43563:SF1">
    <property type="entry name" value="AMINE OXIDASE [FLAVIN-CONTAINING] B"/>
    <property type="match status" value="1"/>
</dbReference>
<comment type="cofactor">
    <cofactor evidence="1">
        <name>FAD</name>
        <dbReference type="ChEBI" id="CHEBI:57692"/>
    </cofactor>
</comment>
<keyword evidence="6" id="KW-1185">Reference proteome</keyword>
<dbReference type="SUPFAM" id="SSF51905">
    <property type="entry name" value="FAD/NAD(P)-binding domain"/>
    <property type="match status" value="1"/>
</dbReference>
<comment type="caution">
    <text evidence="5">The sequence shown here is derived from an EMBL/GenBank/DDBJ whole genome shotgun (WGS) entry which is preliminary data.</text>
</comment>
<dbReference type="PANTHER" id="PTHR43563">
    <property type="entry name" value="AMINE OXIDASE"/>
    <property type="match status" value="1"/>
</dbReference>